<keyword evidence="2" id="KW-0732">Signal</keyword>
<gene>
    <name evidence="3" type="ORF">DFH07DRAFT_931559</name>
</gene>
<keyword evidence="1" id="KW-0812">Transmembrane</keyword>
<accession>A0AAD7HPF4</accession>
<feature type="non-terminal residue" evidence="3">
    <location>
        <position position="378"/>
    </location>
</feature>
<dbReference type="EMBL" id="JARJLG010000229">
    <property type="protein sequence ID" value="KAJ7725301.1"/>
    <property type="molecule type" value="Genomic_DNA"/>
</dbReference>
<organism evidence="3 4">
    <name type="scientific">Mycena maculata</name>
    <dbReference type="NCBI Taxonomy" id="230809"/>
    <lineage>
        <taxon>Eukaryota</taxon>
        <taxon>Fungi</taxon>
        <taxon>Dikarya</taxon>
        <taxon>Basidiomycota</taxon>
        <taxon>Agaricomycotina</taxon>
        <taxon>Agaricomycetes</taxon>
        <taxon>Agaricomycetidae</taxon>
        <taxon>Agaricales</taxon>
        <taxon>Marasmiineae</taxon>
        <taxon>Mycenaceae</taxon>
        <taxon>Mycena</taxon>
    </lineage>
</organism>
<keyword evidence="1" id="KW-1133">Transmembrane helix</keyword>
<keyword evidence="1" id="KW-0472">Membrane</keyword>
<dbReference type="Proteomes" id="UP001215280">
    <property type="component" value="Unassembled WGS sequence"/>
</dbReference>
<keyword evidence="4" id="KW-1185">Reference proteome</keyword>
<protein>
    <submittedName>
        <fullName evidence="3">Uncharacterized protein</fullName>
    </submittedName>
</protein>
<evidence type="ECO:0000256" key="2">
    <source>
        <dbReference type="SAM" id="SignalP"/>
    </source>
</evidence>
<name>A0AAD7HPF4_9AGAR</name>
<proteinExistence type="predicted"/>
<evidence type="ECO:0000313" key="4">
    <source>
        <dbReference type="Proteomes" id="UP001215280"/>
    </source>
</evidence>
<feature type="transmembrane region" description="Helical" evidence="1">
    <location>
        <begin position="306"/>
        <end position="327"/>
    </location>
</feature>
<comment type="caution">
    <text evidence="3">The sequence shown here is derived from an EMBL/GenBank/DDBJ whole genome shotgun (WGS) entry which is preliminary data.</text>
</comment>
<reference evidence="3" key="1">
    <citation type="submission" date="2023-03" db="EMBL/GenBank/DDBJ databases">
        <title>Massive genome expansion in bonnet fungi (Mycena s.s.) driven by repeated elements and novel gene families across ecological guilds.</title>
        <authorList>
            <consortium name="Lawrence Berkeley National Laboratory"/>
            <person name="Harder C.B."/>
            <person name="Miyauchi S."/>
            <person name="Viragh M."/>
            <person name="Kuo A."/>
            <person name="Thoen E."/>
            <person name="Andreopoulos B."/>
            <person name="Lu D."/>
            <person name="Skrede I."/>
            <person name="Drula E."/>
            <person name="Henrissat B."/>
            <person name="Morin E."/>
            <person name="Kohler A."/>
            <person name="Barry K."/>
            <person name="LaButti K."/>
            <person name="Morin E."/>
            <person name="Salamov A."/>
            <person name="Lipzen A."/>
            <person name="Mereny Z."/>
            <person name="Hegedus B."/>
            <person name="Baldrian P."/>
            <person name="Stursova M."/>
            <person name="Weitz H."/>
            <person name="Taylor A."/>
            <person name="Grigoriev I.V."/>
            <person name="Nagy L.G."/>
            <person name="Martin F."/>
            <person name="Kauserud H."/>
        </authorList>
    </citation>
    <scope>NUCLEOTIDE SEQUENCE</scope>
    <source>
        <strain evidence="3">CBHHK188m</strain>
    </source>
</reference>
<evidence type="ECO:0000256" key="1">
    <source>
        <dbReference type="SAM" id="Phobius"/>
    </source>
</evidence>
<feature type="chain" id="PRO_5042116823" evidence="2">
    <location>
        <begin position="27"/>
        <end position="378"/>
    </location>
</feature>
<dbReference type="AlphaFoldDB" id="A0AAD7HPF4"/>
<evidence type="ECO:0000313" key="3">
    <source>
        <dbReference type="EMBL" id="KAJ7725301.1"/>
    </source>
</evidence>
<sequence length="378" mass="41307">MLRIPRPVSVLPITLILLLNPVLVWAVSIPLRNITIAAPVGTTQHGDAHQLCLPAQAWDVILFFLGNYATHALTVRSFPGESSFDRAWVTIAAVMFPTSGLIRGITAIIRRGFGGDGQHSPLQAARRAGALCMVVRTKDWKPMPGFQLSQIATTMKDSEKSGHPRCHSEIGQLFNLFRLPGPKHVFRSPYSAAGKIPVRAHLADHARYARHPAYIDHTTFHNSLSLRSVAAAIPNGLRIHGNQKLPEGYAFAFVPYGSKIVPLNDGDRPTVPTPQRGIFKMLVTLGQTIYASYTLGTAFGDQLSQFGYAAFGLTVLPYAAMSFINLFSAFRHPEFDELYLVQSDTLLEAQELPGAKFKGVVGKLLPVVTDPPTIPRLG</sequence>
<feature type="signal peptide" evidence="2">
    <location>
        <begin position="1"/>
        <end position="26"/>
    </location>
</feature>